<feature type="repeat" description="ANK" evidence="6">
    <location>
        <begin position="113"/>
        <end position="145"/>
    </location>
</feature>
<dbReference type="PANTHER" id="PTHR24198">
    <property type="entry name" value="ANKYRIN REPEAT AND PROTEIN KINASE DOMAIN-CONTAINING PROTEIN"/>
    <property type="match status" value="1"/>
</dbReference>
<dbReference type="Gene3D" id="3.30.60.90">
    <property type="match status" value="1"/>
</dbReference>
<gene>
    <name evidence="9" type="ORF">CEP54_015713</name>
</gene>
<dbReference type="EMBL" id="NKCI01000398">
    <property type="protein sequence ID" value="RSL41793.1"/>
    <property type="molecule type" value="Genomic_DNA"/>
</dbReference>
<evidence type="ECO:0000313" key="10">
    <source>
        <dbReference type="Proteomes" id="UP000288168"/>
    </source>
</evidence>
<sequence>VPMGILSPSPLAVACRWQYPATVELLLRRGADANCIGPYDCDTPLWFAAYRNPSVEVVQVLLRHSADPSHKLLDPPLIAEIAMASGNLDVTLEICDLLINNELPIDVNATRENGETALMMAAQAGKLALVSWLLKHGADVDKVDGYNRCALHFAVSSGHIQVVEELLKSKPQLEVFTTWNREPLLHEALTHPDILKLLLAAGADPNVEDGDGMSLINRASATRRLDVVEILIENKADIDHKDRFGWAPISDAVSYVPEAPIVRLLADSGAKLDVTVSHRNLVQQAIGGPLEILQILLEFHKAIDINHRDSFAQYDNKGPSLSLLLAQLDIEVNSIAPCWGCPLHVACHYIKVDNVRVLIAAGADVEPEVALPSIFTSTPLMAALLPKYDAIRSRDSPTVDKIVRMLVFKGASVQRTVRGSCFHTALSAACYAASVNTLNFLLDEGASAQVIDPIFGRLPLHFAAANGIENFQAVLLAHRGDMMDDTGRVLASYINRPDSDGWTPLCWADARPCAGDWIEGMRSEERDFAGVVRLLLRYKADRTVRCRLGLADANSFSEFTPLDLAQRCDADAEIIKLLKDGLEEESIPGSADQQQQQHAELEERTLTSVRRWAAHSTICNFCLNPIFGLVYRCQTCVNFDVCSKCLPRREIFHTGDTQGDGKEHVLLERPEREEPASAERPVEDSTDPAGNDAGGATGSALDDSDDMDELAELDDIEGWG</sequence>
<reference evidence="9 10" key="1">
    <citation type="submission" date="2017-06" db="EMBL/GenBank/DDBJ databases">
        <title>Comparative genomic analysis of Ambrosia Fusariam Clade fungi.</title>
        <authorList>
            <person name="Stajich J.E."/>
            <person name="Carrillo J."/>
            <person name="Kijimoto T."/>
            <person name="Eskalen A."/>
            <person name="O'Donnell K."/>
            <person name="Kasson M."/>
        </authorList>
    </citation>
    <scope>NUCLEOTIDE SEQUENCE [LARGE SCALE GENOMIC DNA]</scope>
    <source>
        <strain evidence="9 10">NRRL62584</strain>
    </source>
</reference>
<comment type="caution">
    <text evidence="9">The sequence shown here is derived from an EMBL/GenBank/DDBJ whole genome shotgun (WGS) entry which is preliminary data.</text>
</comment>
<feature type="domain" description="ZZ-type" evidence="8">
    <location>
        <begin position="619"/>
        <end position="645"/>
    </location>
</feature>
<dbReference type="PROSITE" id="PS50088">
    <property type="entry name" value="ANK_REPEAT"/>
    <property type="match status" value="3"/>
</dbReference>
<dbReference type="Pfam" id="PF12796">
    <property type="entry name" value="Ank_2"/>
    <property type="match status" value="3"/>
</dbReference>
<dbReference type="OrthoDB" id="341259at2759"/>
<name>A0A428NLZ3_9HYPO</name>
<dbReference type="PANTHER" id="PTHR24198:SF165">
    <property type="entry name" value="ANKYRIN REPEAT-CONTAINING PROTEIN-RELATED"/>
    <property type="match status" value="1"/>
</dbReference>
<dbReference type="InterPro" id="IPR002110">
    <property type="entry name" value="Ankyrin_rpt"/>
</dbReference>
<evidence type="ECO:0000259" key="8">
    <source>
        <dbReference type="PROSITE" id="PS01357"/>
    </source>
</evidence>
<evidence type="ECO:0000256" key="4">
    <source>
        <dbReference type="ARBA" id="ARBA00022833"/>
    </source>
</evidence>
<protein>
    <recommendedName>
        <fullName evidence="8">ZZ-type domain-containing protein</fullName>
    </recommendedName>
</protein>
<dbReference type="AlphaFoldDB" id="A0A428NLZ3"/>
<evidence type="ECO:0000256" key="6">
    <source>
        <dbReference type="PROSITE-ProRule" id="PRU00023"/>
    </source>
</evidence>
<dbReference type="Proteomes" id="UP000288168">
    <property type="component" value="Unassembled WGS sequence"/>
</dbReference>
<feature type="non-terminal residue" evidence="9">
    <location>
        <position position="1"/>
    </location>
</feature>
<feature type="region of interest" description="Disordered" evidence="7">
    <location>
        <begin position="657"/>
        <end position="720"/>
    </location>
</feature>
<dbReference type="Gene3D" id="1.25.40.20">
    <property type="entry name" value="Ankyrin repeat-containing domain"/>
    <property type="match status" value="4"/>
</dbReference>
<keyword evidence="3" id="KW-0863">Zinc-finger</keyword>
<feature type="repeat" description="ANK" evidence="6">
    <location>
        <begin position="146"/>
        <end position="178"/>
    </location>
</feature>
<dbReference type="PROSITE" id="PS50297">
    <property type="entry name" value="ANK_REP_REGION"/>
    <property type="match status" value="2"/>
</dbReference>
<dbReference type="SMART" id="SM00248">
    <property type="entry name" value="ANK"/>
    <property type="match status" value="11"/>
</dbReference>
<feature type="compositionally biased region" description="Acidic residues" evidence="7">
    <location>
        <begin position="702"/>
        <end position="720"/>
    </location>
</feature>
<proteinExistence type="predicted"/>
<dbReference type="CDD" id="cd02249">
    <property type="entry name" value="ZZ"/>
    <property type="match status" value="1"/>
</dbReference>
<dbReference type="InterPro" id="IPR036770">
    <property type="entry name" value="Ankyrin_rpt-contain_sf"/>
</dbReference>
<keyword evidence="1" id="KW-0479">Metal-binding</keyword>
<dbReference type="Pfam" id="PF13637">
    <property type="entry name" value="Ank_4"/>
    <property type="match status" value="1"/>
</dbReference>
<keyword evidence="10" id="KW-1185">Reference proteome</keyword>
<evidence type="ECO:0000256" key="2">
    <source>
        <dbReference type="ARBA" id="ARBA00022737"/>
    </source>
</evidence>
<evidence type="ECO:0000256" key="1">
    <source>
        <dbReference type="ARBA" id="ARBA00022723"/>
    </source>
</evidence>
<evidence type="ECO:0000256" key="7">
    <source>
        <dbReference type="SAM" id="MobiDB-lite"/>
    </source>
</evidence>
<keyword evidence="4" id="KW-0862">Zinc</keyword>
<keyword evidence="5 6" id="KW-0040">ANK repeat</keyword>
<feature type="repeat" description="ANK" evidence="6">
    <location>
        <begin position="211"/>
        <end position="243"/>
    </location>
</feature>
<keyword evidence="2" id="KW-0677">Repeat</keyword>
<dbReference type="PROSITE" id="PS01357">
    <property type="entry name" value="ZF_ZZ_1"/>
    <property type="match status" value="1"/>
</dbReference>
<dbReference type="SUPFAM" id="SSF57850">
    <property type="entry name" value="RING/U-box"/>
    <property type="match status" value="1"/>
</dbReference>
<dbReference type="GO" id="GO:0008270">
    <property type="term" value="F:zinc ion binding"/>
    <property type="evidence" value="ECO:0007669"/>
    <property type="project" value="UniProtKB-KW"/>
</dbReference>
<evidence type="ECO:0000313" key="9">
    <source>
        <dbReference type="EMBL" id="RSL41793.1"/>
    </source>
</evidence>
<evidence type="ECO:0000256" key="5">
    <source>
        <dbReference type="ARBA" id="ARBA00023043"/>
    </source>
</evidence>
<dbReference type="Pfam" id="PF00569">
    <property type="entry name" value="ZZ"/>
    <property type="match status" value="1"/>
</dbReference>
<dbReference type="SMART" id="SM00291">
    <property type="entry name" value="ZnF_ZZ"/>
    <property type="match status" value="1"/>
</dbReference>
<dbReference type="InterPro" id="IPR043145">
    <property type="entry name" value="Znf_ZZ_sf"/>
</dbReference>
<accession>A0A428NLZ3</accession>
<evidence type="ECO:0000256" key="3">
    <source>
        <dbReference type="ARBA" id="ARBA00022771"/>
    </source>
</evidence>
<dbReference type="InterPro" id="IPR000433">
    <property type="entry name" value="Znf_ZZ"/>
</dbReference>
<dbReference type="SUPFAM" id="SSF48403">
    <property type="entry name" value="Ankyrin repeat"/>
    <property type="match status" value="2"/>
</dbReference>
<dbReference type="STRING" id="1325734.A0A428NLZ3"/>
<feature type="compositionally biased region" description="Basic and acidic residues" evidence="7">
    <location>
        <begin position="657"/>
        <end position="683"/>
    </location>
</feature>
<organism evidence="9 10">
    <name type="scientific">Fusarium duplospermum</name>
    <dbReference type="NCBI Taxonomy" id="1325734"/>
    <lineage>
        <taxon>Eukaryota</taxon>
        <taxon>Fungi</taxon>
        <taxon>Dikarya</taxon>
        <taxon>Ascomycota</taxon>
        <taxon>Pezizomycotina</taxon>
        <taxon>Sordariomycetes</taxon>
        <taxon>Hypocreomycetidae</taxon>
        <taxon>Hypocreales</taxon>
        <taxon>Nectriaceae</taxon>
        <taxon>Fusarium</taxon>
        <taxon>Fusarium solani species complex</taxon>
    </lineage>
</organism>
<dbReference type="PRINTS" id="PR01415">
    <property type="entry name" value="ANKYRIN"/>
</dbReference>